<reference evidence="2" key="1">
    <citation type="submission" date="2016-10" db="EMBL/GenBank/DDBJ databases">
        <authorList>
            <person name="Varghese N."/>
            <person name="Submissions S."/>
        </authorList>
    </citation>
    <scope>NUCLEOTIDE SEQUENCE [LARGE SCALE GENOMIC DNA]</scope>
    <source>
        <strain evidence="2">BS3775</strain>
    </source>
</reference>
<gene>
    <name evidence="1" type="ORF">SAMN04490195_4121</name>
</gene>
<sequence>MGLPFFCAWRNRARSWQVVYSGLDARRQKSGIRRKPVAAFLALPPSLCPQSPGLRGFFDLA</sequence>
<evidence type="ECO:0000313" key="1">
    <source>
        <dbReference type="EMBL" id="SDR24422.1"/>
    </source>
</evidence>
<dbReference type="AlphaFoldDB" id="A0A1H1HGD9"/>
<accession>A0A1H1HGD9</accession>
<proteinExistence type="predicted"/>
<dbReference type="EMBL" id="FNKJ01000003">
    <property type="protein sequence ID" value="SDR24422.1"/>
    <property type="molecule type" value="Genomic_DNA"/>
</dbReference>
<evidence type="ECO:0000313" key="2">
    <source>
        <dbReference type="Proteomes" id="UP000199570"/>
    </source>
</evidence>
<name>A0A1H1HGD9_9PSED</name>
<dbReference type="Proteomes" id="UP000199570">
    <property type="component" value="Unassembled WGS sequence"/>
</dbReference>
<protein>
    <submittedName>
        <fullName evidence="1">Uncharacterized protein</fullName>
    </submittedName>
</protein>
<organism evidence="1 2">
    <name type="scientific">Pseudomonas moorei</name>
    <dbReference type="NCBI Taxonomy" id="395599"/>
    <lineage>
        <taxon>Bacteria</taxon>
        <taxon>Pseudomonadati</taxon>
        <taxon>Pseudomonadota</taxon>
        <taxon>Gammaproteobacteria</taxon>
        <taxon>Pseudomonadales</taxon>
        <taxon>Pseudomonadaceae</taxon>
        <taxon>Pseudomonas</taxon>
    </lineage>
</organism>
<keyword evidence="2" id="KW-1185">Reference proteome</keyword>